<dbReference type="PANTHER" id="PTHR11106:SF72">
    <property type="entry name" value="GANGLIOSIDE-INDUCED DIFFERENTIATION-ASSOCIATED PROTEIN 2"/>
    <property type="match status" value="1"/>
</dbReference>
<organism evidence="3 4">
    <name type="scientific">Pycnococcus provasolii</name>
    <dbReference type="NCBI Taxonomy" id="41880"/>
    <lineage>
        <taxon>Eukaryota</taxon>
        <taxon>Viridiplantae</taxon>
        <taxon>Chlorophyta</taxon>
        <taxon>Pseudoscourfieldiophyceae</taxon>
        <taxon>Pseudoscourfieldiales</taxon>
        <taxon>Pycnococcaceae</taxon>
        <taxon>Pycnococcus</taxon>
    </lineage>
</organism>
<dbReference type="Gene3D" id="3.40.220.10">
    <property type="entry name" value="Leucine Aminopeptidase, subunit E, domain 1"/>
    <property type="match status" value="1"/>
</dbReference>
<feature type="region of interest" description="Disordered" evidence="1">
    <location>
        <begin position="557"/>
        <end position="578"/>
    </location>
</feature>
<evidence type="ECO:0000313" key="4">
    <source>
        <dbReference type="Proteomes" id="UP000660262"/>
    </source>
</evidence>
<sequence length="578" mass="62644">MSTDNNAPAVGELPGGSRRDSVIPSSSSVSIDLPPVAGFSVDPTINSLVKLQDGPTLPWRTPDVQAVVNSTNRHFSAHEGTREDNIHLAAGPELAAACSELENLRIGEATVTPGFKLDASWVVHTVGPRWFAKYATAAETALSHCYRSSLGAAVEVGARSIVFGCVHTTPLAFPRLDAARVALRTVRRFLEKHGGKFDVVILCINDKGMFQAYEDLSPLYFPRNAEEEAASRRMSLADMGNEHGEPYEPERRVRVESGPASRAPASANSQQESANALDRELHDLFYERRATLEESDSDATTAFCARTPGPDERVVKEMRQNGGGSSPSTSDGLWAWLTGGGGTAAAAPAKPKPTPKPSSESRAADATLVAQYNARIARARSSNLDDIDAMEIMHADCGKDFVDRPLVLVVGAHAAPIGSDSRERFLDYAAREMERVANTEYAILYCHANAGSDTPFASLSFLRSFHAALSPDHRSRCCALWVLHATATLRATWNMMALFEPLLYGSRLRFVDSLNELYADLIPFGQLPIPRHVVWHDHERCVALGLEDMSVAHSHSQEATSLSKKKGDDAVTGVTESL</sequence>
<dbReference type="SUPFAM" id="SSF52949">
    <property type="entry name" value="Macro domain-like"/>
    <property type="match status" value="1"/>
</dbReference>
<feature type="region of interest" description="Disordered" evidence="1">
    <location>
        <begin position="292"/>
        <end position="363"/>
    </location>
</feature>
<dbReference type="InterPro" id="IPR001251">
    <property type="entry name" value="CRAL-TRIO_dom"/>
</dbReference>
<protein>
    <recommendedName>
        <fullName evidence="2">Macro domain-containing protein</fullName>
    </recommendedName>
</protein>
<dbReference type="Proteomes" id="UP000660262">
    <property type="component" value="Unassembled WGS sequence"/>
</dbReference>
<dbReference type="InterPro" id="IPR002589">
    <property type="entry name" value="Macro_dom"/>
</dbReference>
<dbReference type="SMART" id="SM00506">
    <property type="entry name" value="A1pp"/>
    <property type="match status" value="1"/>
</dbReference>
<reference evidence="3" key="1">
    <citation type="submission" date="2020-10" db="EMBL/GenBank/DDBJ databases">
        <title>Unveiling of a novel bifunctional photoreceptor, Dualchrome1, isolated from a cosmopolitan green alga.</title>
        <authorList>
            <person name="Suzuki S."/>
            <person name="Kawachi M."/>
        </authorList>
    </citation>
    <scope>NUCLEOTIDE SEQUENCE</scope>
    <source>
        <strain evidence="3">NIES 2893</strain>
    </source>
</reference>
<feature type="compositionally biased region" description="Basic and acidic residues" evidence="1">
    <location>
        <begin position="240"/>
        <end position="255"/>
    </location>
</feature>
<dbReference type="Pfam" id="PF01661">
    <property type="entry name" value="Macro"/>
    <property type="match status" value="1"/>
</dbReference>
<feature type="domain" description="Macro" evidence="2">
    <location>
        <begin position="36"/>
        <end position="221"/>
    </location>
</feature>
<dbReference type="OrthoDB" id="6077599at2759"/>
<feature type="region of interest" description="Disordered" evidence="1">
    <location>
        <begin position="239"/>
        <end position="275"/>
    </location>
</feature>
<accession>A0A830HZG7</accession>
<feature type="compositionally biased region" description="Basic and acidic residues" evidence="1">
    <location>
        <begin position="309"/>
        <end position="319"/>
    </location>
</feature>
<dbReference type="PROSITE" id="PS51154">
    <property type="entry name" value="MACRO"/>
    <property type="match status" value="1"/>
</dbReference>
<evidence type="ECO:0000256" key="1">
    <source>
        <dbReference type="SAM" id="MobiDB-lite"/>
    </source>
</evidence>
<keyword evidence="4" id="KW-1185">Reference proteome</keyword>
<evidence type="ECO:0000313" key="3">
    <source>
        <dbReference type="EMBL" id="GHP11230.1"/>
    </source>
</evidence>
<name>A0A830HZG7_9CHLO</name>
<dbReference type="EMBL" id="BNJQ01000033">
    <property type="protein sequence ID" value="GHP11230.1"/>
    <property type="molecule type" value="Genomic_DNA"/>
</dbReference>
<proteinExistence type="predicted"/>
<dbReference type="Gene3D" id="3.40.525.10">
    <property type="entry name" value="CRAL-TRIO lipid binding domain"/>
    <property type="match status" value="1"/>
</dbReference>
<gene>
    <name evidence="3" type="ORF">PPROV_000995900</name>
</gene>
<evidence type="ECO:0000259" key="2">
    <source>
        <dbReference type="PROSITE" id="PS51154"/>
    </source>
</evidence>
<dbReference type="AlphaFoldDB" id="A0A830HZG7"/>
<dbReference type="PANTHER" id="PTHR11106">
    <property type="entry name" value="GANGLIOSIDE INDUCED DIFFERENTIATION ASSOCIATED PROTEIN 2-RELATED"/>
    <property type="match status" value="1"/>
</dbReference>
<feature type="region of interest" description="Disordered" evidence="1">
    <location>
        <begin position="1"/>
        <end position="28"/>
    </location>
</feature>
<dbReference type="InterPro" id="IPR043472">
    <property type="entry name" value="Macro_dom-like"/>
</dbReference>
<feature type="compositionally biased region" description="Low complexity" evidence="1">
    <location>
        <begin position="263"/>
        <end position="275"/>
    </location>
</feature>
<dbReference type="InterPro" id="IPR036865">
    <property type="entry name" value="CRAL-TRIO_dom_sf"/>
</dbReference>
<comment type="caution">
    <text evidence="3">The sequence shown here is derived from an EMBL/GenBank/DDBJ whole genome shotgun (WGS) entry which is preliminary data.</text>
</comment>
<dbReference type="Pfam" id="PF13716">
    <property type="entry name" value="CRAL_TRIO_2"/>
    <property type="match status" value="1"/>
</dbReference>